<evidence type="ECO:0000259" key="1">
    <source>
        <dbReference type="Pfam" id="PF06985"/>
    </source>
</evidence>
<dbReference type="InterPro" id="IPR052895">
    <property type="entry name" value="HetReg/Transcr_Mod"/>
</dbReference>
<protein>
    <recommendedName>
        <fullName evidence="1">Heterokaryon incompatibility domain-containing protein</fullName>
    </recommendedName>
</protein>
<dbReference type="PANTHER" id="PTHR24148">
    <property type="entry name" value="ANKYRIN REPEAT DOMAIN-CONTAINING PROTEIN 39 HOMOLOG-RELATED"/>
    <property type="match status" value="1"/>
</dbReference>
<dbReference type="Proteomes" id="UP001174936">
    <property type="component" value="Unassembled WGS sequence"/>
</dbReference>
<keyword evidence="3" id="KW-1185">Reference proteome</keyword>
<dbReference type="EMBL" id="JAULSV010000002">
    <property type="protein sequence ID" value="KAK0652292.1"/>
    <property type="molecule type" value="Genomic_DNA"/>
</dbReference>
<proteinExistence type="predicted"/>
<gene>
    <name evidence="2" type="ORF">B0T16DRAFT_454671</name>
</gene>
<name>A0AA39YGN4_9PEZI</name>
<reference evidence="2" key="1">
    <citation type="submission" date="2023-06" db="EMBL/GenBank/DDBJ databases">
        <title>Genome-scale phylogeny and comparative genomics of the fungal order Sordariales.</title>
        <authorList>
            <consortium name="Lawrence Berkeley National Laboratory"/>
            <person name="Hensen N."/>
            <person name="Bonometti L."/>
            <person name="Westerberg I."/>
            <person name="Brannstrom I.O."/>
            <person name="Guillou S."/>
            <person name="Cros-Aarteil S."/>
            <person name="Calhoun S."/>
            <person name="Haridas S."/>
            <person name="Kuo A."/>
            <person name="Mondo S."/>
            <person name="Pangilinan J."/>
            <person name="Riley R."/>
            <person name="Labutti K."/>
            <person name="Andreopoulos B."/>
            <person name="Lipzen A."/>
            <person name="Chen C."/>
            <person name="Yanf M."/>
            <person name="Daum C."/>
            <person name="Ng V."/>
            <person name="Clum A."/>
            <person name="Steindorff A."/>
            <person name="Ohm R."/>
            <person name="Martin F."/>
            <person name="Silar P."/>
            <person name="Natvig D."/>
            <person name="Lalanne C."/>
            <person name="Gautier V."/>
            <person name="Ament-Velasquez S.L."/>
            <person name="Kruys A."/>
            <person name="Hutchinson M.I."/>
            <person name="Powell A.J."/>
            <person name="Barry K."/>
            <person name="Miller A.N."/>
            <person name="Grigoriev I.V."/>
            <person name="Debuchy R."/>
            <person name="Gladieux P."/>
            <person name="Thoren M.H."/>
            <person name="Johannesson H."/>
        </authorList>
    </citation>
    <scope>NUCLEOTIDE SEQUENCE</scope>
    <source>
        <strain evidence="2">SMH2532-1</strain>
    </source>
</reference>
<sequence>MQNDIVPHSSPRKHINLEQVKGLWKFRVHRQEAERWALHDLRFLVYDDTDDTDAKGDGVDSDVGNPTLQCEIQGRLGVETPLYQRLWRTISSKLSTWLWNCPLHMDSQGVHLDDKSEPEPCSTCSGLPEFPHGQRARRFRVFKPPPIDCLIHLGITCIHYVAVSYCWPEPTFDEHGNIVKAGGTYQVRELDGSLRSNRALDVVLDRAVDFANSCGLRMIWIDQECLPQPTDESSQEDKDYQQLGIQAMDIVYNRAMATSGLHTGEIASQEQLDDIEELIALDESKGQKMGDCVYTRHFFNNVLNFLDMVRQDRWYTRAWVVQEALSAGKNLCLVFWRGPAVSARDRVRFIVSSRNPRPSHSLDTHQRSLPSDLVSIHVDDFRALARKVKPLIKSYFRSGGPALAFSKSDALAIINTAAALHPTVDKPKDNIHMHGGNKRDCRDCQDRIVILANMCGYDIRLNPDNVLRECKSLRIGLMSLMLLNGDLSAIVPEVYGLDSLVAHQGSALVSPFDSHVGNTSHCIIRQGNLMIPQAYSHINSHASHDGIPLPAYMWTVEEELDLSVVKRELGQAWIELKALYVNLTDLPEGETLASRIKRQALVTLHLSRPHIAQQAKSELLYHGAIAGNSSI</sequence>
<dbReference type="Pfam" id="PF06985">
    <property type="entry name" value="HET"/>
    <property type="match status" value="1"/>
</dbReference>
<comment type="caution">
    <text evidence="2">The sequence shown here is derived from an EMBL/GenBank/DDBJ whole genome shotgun (WGS) entry which is preliminary data.</text>
</comment>
<dbReference type="AlphaFoldDB" id="A0AA39YGN4"/>
<feature type="domain" description="Heterokaryon incompatibility" evidence="1">
    <location>
        <begin position="160"/>
        <end position="323"/>
    </location>
</feature>
<evidence type="ECO:0000313" key="3">
    <source>
        <dbReference type="Proteomes" id="UP001174936"/>
    </source>
</evidence>
<dbReference type="InterPro" id="IPR010730">
    <property type="entry name" value="HET"/>
</dbReference>
<evidence type="ECO:0000313" key="2">
    <source>
        <dbReference type="EMBL" id="KAK0652292.1"/>
    </source>
</evidence>
<organism evidence="2 3">
    <name type="scientific">Cercophora newfieldiana</name>
    <dbReference type="NCBI Taxonomy" id="92897"/>
    <lineage>
        <taxon>Eukaryota</taxon>
        <taxon>Fungi</taxon>
        <taxon>Dikarya</taxon>
        <taxon>Ascomycota</taxon>
        <taxon>Pezizomycotina</taxon>
        <taxon>Sordariomycetes</taxon>
        <taxon>Sordariomycetidae</taxon>
        <taxon>Sordariales</taxon>
        <taxon>Lasiosphaeriaceae</taxon>
        <taxon>Cercophora</taxon>
    </lineage>
</organism>
<dbReference type="PANTHER" id="PTHR24148:SF73">
    <property type="entry name" value="HET DOMAIN PROTEIN (AFU_ORTHOLOGUE AFUA_8G01020)"/>
    <property type="match status" value="1"/>
</dbReference>
<accession>A0AA39YGN4</accession>